<evidence type="ECO:0000313" key="8">
    <source>
        <dbReference type="EMBL" id="KAF2461665.1"/>
    </source>
</evidence>
<feature type="repeat" description="ANK" evidence="4">
    <location>
        <begin position="484"/>
        <end position="516"/>
    </location>
</feature>
<evidence type="ECO:0000259" key="7">
    <source>
        <dbReference type="PROSITE" id="PS51704"/>
    </source>
</evidence>
<dbReference type="Pfam" id="PF03105">
    <property type="entry name" value="SPX"/>
    <property type="match status" value="1"/>
</dbReference>
<dbReference type="SMART" id="SM00248">
    <property type="entry name" value="ANK"/>
    <property type="match status" value="7"/>
</dbReference>
<dbReference type="PROSITE" id="PS50088">
    <property type="entry name" value="ANK_REPEAT"/>
    <property type="match status" value="3"/>
</dbReference>
<evidence type="ECO:0000256" key="2">
    <source>
        <dbReference type="ARBA" id="ARBA00022801"/>
    </source>
</evidence>
<dbReference type="Proteomes" id="UP000799766">
    <property type="component" value="Unassembled WGS sequence"/>
</dbReference>
<dbReference type="PRINTS" id="PR01415">
    <property type="entry name" value="ANKYRIN"/>
</dbReference>
<dbReference type="SUPFAM" id="SSF51695">
    <property type="entry name" value="PLC-like phosphodiesterases"/>
    <property type="match status" value="1"/>
</dbReference>
<dbReference type="GO" id="GO:0047389">
    <property type="term" value="F:glycerophosphocholine phosphodiesterase activity"/>
    <property type="evidence" value="ECO:0007669"/>
    <property type="project" value="TreeGrafter"/>
</dbReference>
<dbReference type="InterPro" id="IPR030395">
    <property type="entry name" value="GP_PDE_dom"/>
</dbReference>
<reference evidence="8" key="1">
    <citation type="journal article" date="2020" name="Stud. Mycol.">
        <title>101 Dothideomycetes genomes: a test case for predicting lifestyles and emergence of pathogens.</title>
        <authorList>
            <person name="Haridas S."/>
            <person name="Albert R."/>
            <person name="Binder M."/>
            <person name="Bloem J."/>
            <person name="Labutti K."/>
            <person name="Salamov A."/>
            <person name="Andreopoulos B."/>
            <person name="Baker S."/>
            <person name="Barry K."/>
            <person name="Bills G."/>
            <person name="Bluhm B."/>
            <person name="Cannon C."/>
            <person name="Castanera R."/>
            <person name="Culley D."/>
            <person name="Daum C."/>
            <person name="Ezra D."/>
            <person name="Gonzalez J."/>
            <person name="Henrissat B."/>
            <person name="Kuo A."/>
            <person name="Liang C."/>
            <person name="Lipzen A."/>
            <person name="Lutzoni F."/>
            <person name="Magnuson J."/>
            <person name="Mondo S."/>
            <person name="Nolan M."/>
            <person name="Ohm R."/>
            <person name="Pangilinan J."/>
            <person name="Park H.-J."/>
            <person name="Ramirez L."/>
            <person name="Alfaro M."/>
            <person name="Sun H."/>
            <person name="Tritt A."/>
            <person name="Yoshinaga Y."/>
            <person name="Zwiers L.-H."/>
            <person name="Turgeon B."/>
            <person name="Goodwin S."/>
            <person name="Spatafora J."/>
            <person name="Crous P."/>
            <person name="Grigoriev I."/>
        </authorList>
    </citation>
    <scope>NUCLEOTIDE SEQUENCE</scope>
    <source>
        <strain evidence="8">ATCC 16933</strain>
    </source>
</reference>
<dbReference type="CDD" id="cd14483">
    <property type="entry name" value="SPX_PHO81_NUC-2_like"/>
    <property type="match status" value="1"/>
</dbReference>
<dbReference type="GO" id="GO:0046475">
    <property type="term" value="P:glycerophospholipid catabolic process"/>
    <property type="evidence" value="ECO:0007669"/>
    <property type="project" value="TreeGrafter"/>
</dbReference>
<dbReference type="OrthoDB" id="1577640at2759"/>
<dbReference type="Gene3D" id="1.25.40.20">
    <property type="entry name" value="Ankyrin repeat-containing domain"/>
    <property type="match status" value="1"/>
</dbReference>
<dbReference type="Pfam" id="PF25329">
    <property type="entry name" value="C2_GDE1"/>
    <property type="match status" value="1"/>
</dbReference>
<evidence type="ECO:0000256" key="3">
    <source>
        <dbReference type="ARBA" id="ARBA00023043"/>
    </source>
</evidence>
<gene>
    <name evidence="8" type="ORF">BDY21DRAFT_412991</name>
</gene>
<protein>
    <submittedName>
        <fullName evidence="8">Putative ankyrin repeat protein nuc-2</fullName>
    </submittedName>
</protein>
<evidence type="ECO:0000256" key="1">
    <source>
        <dbReference type="ARBA" id="ARBA00022737"/>
    </source>
</evidence>
<dbReference type="PROSITE" id="PS51382">
    <property type="entry name" value="SPX"/>
    <property type="match status" value="1"/>
</dbReference>
<feature type="region of interest" description="Disordered" evidence="5">
    <location>
        <begin position="549"/>
        <end position="570"/>
    </location>
</feature>
<sequence length="1067" mass="117006">MYVFEPLWSLWRLLEKAGARPLRRRPRCSKFGKYIQRRQLEIPEYAASFVDYKALKKLIKQLSASPVIQAQDGAVAQGSELLDRPAALQANKATFFFRLDRELEKVNKFYLQKEGELKLRLETLLEKKKSMQAQSTSASKLSFNFIALNEGLQQFNSDLDKLQQFVEINGQAFSKILKKWDKTSKSEEKEIFLARAVDVQPCFNRDVISNLSDQATTHRLDLADWAEGEQGQYTPRDPGASGGFFEETEIDPQVLEAISAGNVSAVQEWIGRVTSLPNAEERLTRAFLSTADEAPEQTLQPIFETKLVRLDEVDEINQRNILHKAAISGRKVLLELGLSQNVDVRATDVYGRIPLHYACMHGHVDIIDTLIRAGPDTIDAQDLDKFTPLIHGIAHSELECVKVMLSCNASCNPATGSDHIPLNLACQHGSAEIVELLLKGKPQILPDAEGLYPQHQVARSGKNPQLVNLLKDYGADLNQPDKVYRWTPLFYAASEGKVECLRALLNCGADPDIEDEKHLPAMYYAIWEGHHECMSYLAQVGRGFGLSLPQQVSPQMPPSRRPAAAAPPSLTPAPMPSNIEAIPEIVLPPPIIPRRYGHNFLEGKTYVVLSFGEPASSAIQFYDNTKYPAARLTISSKSSDLVPRNILLPIQDEFKVISFQIDNLDTFSIDFDIFPTFGSKVIARTAASSKVFTDRASSSGHWHLELFDPRLRAIGRISFAFQVVKPFRGTPLEITHFATYWKATGSGSQSNGGHHDEAHPSTLVTGSSLSGDYVRLSVQITADGVPILYPRWKLSHHGLVVPINSLTLDQFASIGRQRRAASEAPMLGAALPRLLAGPAVDLPALFELLESSFVTLSEALAALPPSVHVELHVLYPSMAEEEGLRLGHTANINDAADALLDVVFEHARALRERNNEGTSEVGGGMSLAEAGAPGSIRSVVFSSFNPQICTALNWKQPNYPVLLCNELGAEPGVRAEKSGQMSISVKEAVQIAQNNNFMGVICSSRLLQLAPALIRSIKVAGLVLISDVSGEPPATQASASSAASAQTGVDGVLKGNGVLRFNDSVDM</sequence>
<keyword evidence="2" id="KW-0378">Hydrolase</keyword>
<feature type="repeat" description="ANK" evidence="4">
    <location>
        <begin position="350"/>
        <end position="382"/>
    </location>
</feature>
<dbReference type="PANTHER" id="PTHR22958:SF23">
    <property type="entry name" value="DEPENDENT KINASE INHIBITOR PHO81, PUTATIVE (AFU_ORTHOLOGUE AFUA_4G06020)-RELATED"/>
    <property type="match status" value="1"/>
</dbReference>
<evidence type="ECO:0000256" key="4">
    <source>
        <dbReference type="PROSITE-ProRule" id="PRU00023"/>
    </source>
</evidence>
<dbReference type="InterPro" id="IPR002110">
    <property type="entry name" value="Ankyrin_rpt"/>
</dbReference>
<dbReference type="InterPro" id="IPR036770">
    <property type="entry name" value="Ankyrin_rpt-contain_sf"/>
</dbReference>
<dbReference type="Gene3D" id="3.20.20.190">
    <property type="entry name" value="Phosphatidylinositol (PI) phosphodiesterase"/>
    <property type="match status" value="1"/>
</dbReference>
<dbReference type="SUPFAM" id="SSF48403">
    <property type="entry name" value="Ankyrin repeat"/>
    <property type="match status" value="1"/>
</dbReference>
<dbReference type="PANTHER" id="PTHR22958">
    <property type="entry name" value="GLYCEROPHOSPHORYL DIESTER PHOSPHODIESTERASE"/>
    <property type="match status" value="1"/>
</dbReference>
<dbReference type="PROSITE" id="PS51704">
    <property type="entry name" value="GP_PDE"/>
    <property type="match status" value="1"/>
</dbReference>
<organism evidence="8 9">
    <name type="scientific">Lineolata rhizophorae</name>
    <dbReference type="NCBI Taxonomy" id="578093"/>
    <lineage>
        <taxon>Eukaryota</taxon>
        <taxon>Fungi</taxon>
        <taxon>Dikarya</taxon>
        <taxon>Ascomycota</taxon>
        <taxon>Pezizomycotina</taxon>
        <taxon>Dothideomycetes</taxon>
        <taxon>Dothideomycetes incertae sedis</taxon>
        <taxon>Lineolatales</taxon>
        <taxon>Lineolataceae</taxon>
        <taxon>Lineolata</taxon>
    </lineage>
</organism>
<evidence type="ECO:0000256" key="5">
    <source>
        <dbReference type="SAM" id="MobiDB-lite"/>
    </source>
</evidence>
<dbReference type="AlphaFoldDB" id="A0A6A6PCF6"/>
<dbReference type="InterPro" id="IPR051578">
    <property type="entry name" value="GDPD"/>
</dbReference>
<keyword evidence="9" id="KW-1185">Reference proteome</keyword>
<feature type="domain" description="SPX" evidence="6">
    <location>
        <begin position="29"/>
        <end position="194"/>
    </location>
</feature>
<keyword evidence="3 4" id="KW-0040">ANK repeat</keyword>
<dbReference type="EMBL" id="MU001671">
    <property type="protein sequence ID" value="KAF2461665.1"/>
    <property type="molecule type" value="Genomic_DNA"/>
</dbReference>
<proteinExistence type="predicted"/>
<name>A0A6A6PCF6_9PEZI</name>
<feature type="repeat" description="ANK" evidence="4">
    <location>
        <begin position="449"/>
        <end position="482"/>
    </location>
</feature>
<dbReference type="Pfam" id="PF03009">
    <property type="entry name" value="GDPD"/>
    <property type="match status" value="1"/>
</dbReference>
<feature type="domain" description="GP-PDE" evidence="7">
    <location>
        <begin position="734"/>
        <end position="1064"/>
    </location>
</feature>
<dbReference type="InterPro" id="IPR057506">
    <property type="entry name" value="C2_GPCPD1"/>
</dbReference>
<dbReference type="PROSITE" id="PS50297">
    <property type="entry name" value="ANK_REP_REGION"/>
    <property type="match status" value="2"/>
</dbReference>
<accession>A0A6A6PCF6</accession>
<keyword evidence="1" id="KW-0677">Repeat</keyword>
<dbReference type="Pfam" id="PF12796">
    <property type="entry name" value="Ank_2"/>
    <property type="match status" value="3"/>
</dbReference>
<dbReference type="InterPro" id="IPR004331">
    <property type="entry name" value="SPX_dom"/>
</dbReference>
<evidence type="ECO:0000259" key="6">
    <source>
        <dbReference type="PROSITE" id="PS51382"/>
    </source>
</evidence>
<evidence type="ECO:0000313" key="9">
    <source>
        <dbReference type="Proteomes" id="UP000799766"/>
    </source>
</evidence>
<dbReference type="InterPro" id="IPR017946">
    <property type="entry name" value="PLC-like_Pdiesterase_TIM-brl"/>
</dbReference>